<dbReference type="Proteomes" id="UP000192746">
    <property type="component" value="Unassembled WGS sequence"/>
</dbReference>
<evidence type="ECO:0000313" key="2">
    <source>
        <dbReference type="Proteomes" id="UP000192746"/>
    </source>
</evidence>
<evidence type="ECO:0000313" key="1">
    <source>
        <dbReference type="EMBL" id="ORL47101.1"/>
    </source>
</evidence>
<dbReference type="PROSITE" id="PS51257">
    <property type="entry name" value="PROKAR_LIPOPROTEIN"/>
    <property type="match status" value="1"/>
</dbReference>
<dbReference type="AlphaFoldDB" id="A0A1Y1T7S2"/>
<proteinExistence type="predicted"/>
<name>A0A1Y1T7S2_9FLAO</name>
<organism evidence="1 2">
    <name type="scientific">Zunongwangia atlantica 22II14-10F7</name>
    <dbReference type="NCBI Taxonomy" id="1185767"/>
    <lineage>
        <taxon>Bacteria</taxon>
        <taxon>Pseudomonadati</taxon>
        <taxon>Bacteroidota</taxon>
        <taxon>Flavobacteriia</taxon>
        <taxon>Flavobacteriales</taxon>
        <taxon>Flavobacteriaceae</taxon>
        <taxon>Zunongwangia</taxon>
    </lineage>
</organism>
<evidence type="ECO:0008006" key="3">
    <source>
        <dbReference type="Google" id="ProtNLM"/>
    </source>
</evidence>
<protein>
    <recommendedName>
        <fullName evidence="3">Lipoprotein</fullName>
    </recommendedName>
</protein>
<comment type="caution">
    <text evidence="1">The sequence shown here is derived from an EMBL/GenBank/DDBJ whole genome shotgun (WGS) entry which is preliminary data.</text>
</comment>
<dbReference type="OrthoDB" id="999541at2"/>
<gene>
    <name evidence="1" type="ORF">IIF7_00015</name>
</gene>
<reference evidence="1 2" key="1">
    <citation type="submission" date="2013-04" db="EMBL/GenBank/DDBJ databases">
        <title>Zunongwangia sp. 22II14-10F7 Genome Sequencing.</title>
        <authorList>
            <person name="Lai Q."/>
            <person name="Shao Z."/>
        </authorList>
    </citation>
    <scope>NUCLEOTIDE SEQUENCE [LARGE SCALE GENOMIC DNA]</scope>
    <source>
        <strain evidence="1 2">22II14-10F7</strain>
    </source>
</reference>
<dbReference type="RefSeq" id="WP_084839658.1">
    <property type="nucleotide sequence ID" value="NZ_ARYN01000001.1"/>
</dbReference>
<accession>A0A1Y1T7S2</accession>
<keyword evidence="2" id="KW-1185">Reference proteome</keyword>
<dbReference type="EMBL" id="ARYN01000001">
    <property type="protein sequence ID" value="ORL47101.1"/>
    <property type="molecule type" value="Genomic_DNA"/>
</dbReference>
<sequence>MKTKLLLGIVGAFLAIGCSQERPGADTFNLDVAFEITVQNEKGENLLDPKTEGAINPEDIKLYYVEGGKAEEVYNETSDLPKSFMVFQTGGTYRMRILQNHVDTEDRPLTLIQWNETDVDTIQSEYLKGDRYIIQDKIYYNGELSWSTGDSFEPYFEVVKN</sequence>